<dbReference type="Pfam" id="PF07715">
    <property type="entry name" value="Plug"/>
    <property type="match status" value="1"/>
</dbReference>
<reference evidence="16 17" key="1">
    <citation type="submission" date="2019-07" db="EMBL/GenBank/DDBJ databases">
        <title>Whole genome shotgun sequence of Acetobacter nitrogenifigens NBRC 105050.</title>
        <authorList>
            <person name="Hosoyama A."/>
            <person name="Uohara A."/>
            <person name="Ohji S."/>
            <person name="Ichikawa N."/>
        </authorList>
    </citation>
    <scope>NUCLEOTIDE SEQUENCE [LARGE SCALE GENOMIC DNA]</scope>
    <source>
        <strain evidence="16 17">NBRC 105050</strain>
    </source>
</reference>
<dbReference type="Gene3D" id="2.170.130.10">
    <property type="entry name" value="TonB-dependent receptor, plug domain"/>
    <property type="match status" value="1"/>
</dbReference>
<evidence type="ECO:0000313" key="16">
    <source>
        <dbReference type="EMBL" id="GEN58990.1"/>
    </source>
</evidence>
<keyword evidence="16" id="KW-0675">Receptor</keyword>
<evidence type="ECO:0000259" key="14">
    <source>
        <dbReference type="Pfam" id="PF00593"/>
    </source>
</evidence>
<comment type="subcellular location">
    <subcellularLocation>
        <location evidence="1 12">Cell outer membrane</location>
        <topology evidence="1 12">Multi-pass membrane protein</topology>
    </subcellularLocation>
</comment>
<evidence type="ECO:0000313" key="17">
    <source>
        <dbReference type="Proteomes" id="UP000321635"/>
    </source>
</evidence>
<dbReference type="PROSITE" id="PS52016">
    <property type="entry name" value="TONB_DEPENDENT_REC_3"/>
    <property type="match status" value="1"/>
</dbReference>
<keyword evidence="8" id="KW-0406">Ion transport</keyword>
<dbReference type="InterPro" id="IPR036942">
    <property type="entry name" value="Beta-barrel_TonB_sf"/>
</dbReference>
<comment type="caution">
    <text evidence="16">The sequence shown here is derived from an EMBL/GenBank/DDBJ whole genome shotgun (WGS) entry which is preliminary data.</text>
</comment>
<accession>A0A511X7S2</accession>
<dbReference type="Proteomes" id="UP000321635">
    <property type="component" value="Unassembled WGS sequence"/>
</dbReference>
<evidence type="ECO:0000256" key="5">
    <source>
        <dbReference type="ARBA" id="ARBA00022692"/>
    </source>
</evidence>
<dbReference type="GO" id="GO:0015344">
    <property type="term" value="F:siderophore uptake transmembrane transporter activity"/>
    <property type="evidence" value="ECO:0007669"/>
    <property type="project" value="TreeGrafter"/>
</dbReference>
<keyword evidence="7" id="KW-0408">Iron</keyword>
<proteinExistence type="inferred from homology"/>
<evidence type="ECO:0000256" key="7">
    <source>
        <dbReference type="ARBA" id="ARBA00023004"/>
    </source>
</evidence>
<protein>
    <submittedName>
        <fullName evidence="16">TonB-dependent receptor</fullName>
    </submittedName>
</protein>
<dbReference type="Gene3D" id="2.40.170.20">
    <property type="entry name" value="TonB-dependent receptor, beta-barrel domain"/>
    <property type="match status" value="1"/>
</dbReference>
<evidence type="ECO:0000256" key="3">
    <source>
        <dbReference type="ARBA" id="ARBA00022452"/>
    </source>
</evidence>
<keyword evidence="6" id="KW-0732">Signal</keyword>
<dbReference type="STRING" id="1120919.GCA_000429165_00896"/>
<organism evidence="16 17">
    <name type="scientific">Acetobacter nitrogenifigens DSM 23921 = NBRC 105050</name>
    <dbReference type="NCBI Taxonomy" id="1120919"/>
    <lineage>
        <taxon>Bacteria</taxon>
        <taxon>Pseudomonadati</taxon>
        <taxon>Pseudomonadota</taxon>
        <taxon>Alphaproteobacteria</taxon>
        <taxon>Acetobacterales</taxon>
        <taxon>Acetobacteraceae</taxon>
        <taxon>Acetobacter</taxon>
    </lineage>
</organism>
<dbReference type="InterPro" id="IPR000531">
    <property type="entry name" value="Beta-barrel_TonB"/>
</dbReference>
<dbReference type="PANTHER" id="PTHR32552:SF89">
    <property type="entry name" value="CATECHOLATE SIDEROPHORE RECEPTOR FIU"/>
    <property type="match status" value="1"/>
</dbReference>
<feature type="domain" description="TonB-dependent receptor plug" evidence="15">
    <location>
        <begin position="11"/>
        <end position="119"/>
    </location>
</feature>
<evidence type="ECO:0000256" key="6">
    <source>
        <dbReference type="ARBA" id="ARBA00022729"/>
    </source>
</evidence>
<evidence type="ECO:0000256" key="10">
    <source>
        <dbReference type="ARBA" id="ARBA00023136"/>
    </source>
</evidence>
<dbReference type="GO" id="GO:0009279">
    <property type="term" value="C:cell outer membrane"/>
    <property type="evidence" value="ECO:0007669"/>
    <property type="project" value="UniProtKB-SubCell"/>
</dbReference>
<dbReference type="AlphaFoldDB" id="A0A511X7S2"/>
<keyword evidence="5 12" id="KW-0812">Transmembrane</keyword>
<dbReference type="SUPFAM" id="SSF56935">
    <property type="entry name" value="Porins"/>
    <property type="match status" value="1"/>
</dbReference>
<dbReference type="EMBL" id="BJYF01000003">
    <property type="protein sequence ID" value="GEN58990.1"/>
    <property type="molecule type" value="Genomic_DNA"/>
</dbReference>
<evidence type="ECO:0000256" key="12">
    <source>
        <dbReference type="PROSITE-ProRule" id="PRU01360"/>
    </source>
</evidence>
<dbReference type="InterPro" id="IPR012910">
    <property type="entry name" value="Plug_dom"/>
</dbReference>
<keyword evidence="10 12" id="KW-0472">Membrane</keyword>
<evidence type="ECO:0000259" key="15">
    <source>
        <dbReference type="Pfam" id="PF07715"/>
    </source>
</evidence>
<keyword evidence="4" id="KW-0410">Iron transport</keyword>
<keyword evidence="17" id="KW-1185">Reference proteome</keyword>
<sequence>MSVVARPYRSSTITVGASMIANAIPGTNPMKVLGALPGVMFQSNDPQGLDNWSAQLMMHGFQQQEVGMTLDGIPLGEMSYRNYNGLNPLQAISSENVGRMDVSRSAGAETVAATNNLGGSIEYISLDPKDKLGGKIVQTFGSNDLYHTFLRFDSGKLTPSGTKFFVSYMRNDTGMWKGYGEQFIQQVNAKFIQPLGERSKISAFFNWSDLHQNTYDDYSFEMLDKLGYNQNYYQNGRISGYQTAINAAKGIYTPRIATLSDPLDAAYYSGGTNNTDYLGGLTADLALTDRLRWTSTIYGHNQQNQTTWVSPYWPSPNGSPLSDIVKQPEILRFGILSSLRYNIAHNDFGVGVWYENNHYYSPMYSYSEPNLVDGVLSGSLVNDLGHFSHPFAKIFSQTYNTNTFTTFFQDTYHPARNIDIHFGFKSLLNTTRVGNGYLNPDYYGSTEPITSGVGQTIVKPFLPHIGLAWRFLPGHELFADISENVHTYAQSGYKLSTSPFAVLQSAYDASVKTLRPQTAWTYAVGYHYTDHMIAATLYAYRTNFENRLQQVTSGSLINPVSSVANVGGVTMNGVDAGLTIRPISGLEFYNSISYDHATYDQNLTSLGVTYALKGQQVVNYPRFMYKTRLSYNWSGATIWIDATRMGSRNFSYVGDSKAPAYWLANLGVDYRFDHIGQKIHDLNFVQNLVLSLTVSNLANARYISTMGENGNPLSNATGAYSYQSFLLGAPRQFFGSIKAEF</sequence>
<keyword evidence="11 12" id="KW-0998">Cell outer membrane</keyword>
<evidence type="ECO:0000256" key="13">
    <source>
        <dbReference type="RuleBase" id="RU003357"/>
    </source>
</evidence>
<dbReference type="Pfam" id="PF00593">
    <property type="entry name" value="TonB_dep_Rec_b-barrel"/>
    <property type="match status" value="1"/>
</dbReference>
<name>A0A511X7S2_9PROT</name>
<evidence type="ECO:0000256" key="8">
    <source>
        <dbReference type="ARBA" id="ARBA00023065"/>
    </source>
</evidence>
<dbReference type="PANTHER" id="PTHR32552">
    <property type="entry name" value="FERRICHROME IRON RECEPTOR-RELATED"/>
    <property type="match status" value="1"/>
</dbReference>
<evidence type="ECO:0000256" key="4">
    <source>
        <dbReference type="ARBA" id="ARBA00022496"/>
    </source>
</evidence>
<evidence type="ECO:0000256" key="9">
    <source>
        <dbReference type="ARBA" id="ARBA00023077"/>
    </source>
</evidence>
<dbReference type="InterPro" id="IPR039426">
    <property type="entry name" value="TonB-dep_rcpt-like"/>
</dbReference>
<feature type="domain" description="TonB-dependent receptor-like beta-barrel" evidence="14">
    <location>
        <begin position="215"/>
        <end position="697"/>
    </location>
</feature>
<keyword evidence="2 12" id="KW-0813">Transport</keyword>
<comment type="similarity">
    <text evidence="12 13">Belongs to the TonB-dependent receptor family.</text>
</comment>
<evidence type="ECO:0000256" key="11">
    <source>
        <dbReference type="ARBA" id="ARBA00023237"/>
    </source>
</evidence>
<keyword evidence="3 12" id="KW-1134">Transmembrane beta strand</keyword>
<evidence type="ECO:0000256" key="1">
    <source>
        <dbReference type="ARBA" id="ARBA00004571"/>
    </source>
</evidence>
<gene>
    <name evidence="16" type="primary">fecA_2</name>
    <name evidence="16" type="ORF">ANI02nite_08740</name>
</gene>
<evidence type="ECO:0000256" key="2">
    <source>
        <dbReference type="ARBA" id="ARBA00022448"/>
    </source>
</evidence>
<dbReference type="InterPro" id="IPR037066">
    <property type="entry name" value="Plug_dom_sf"/>
</dbReference>
<keyword evidence="9 13" id="KW-0798">TonB box</keyword>